<dbReference type="RefSeq" id="WP_168906957.1">
    <property type="nucleotide sequence ID" value="NZ_CP051428.1"/>
</dbReference>
<keyword evidence="20" id="KW-1185">Reference proteome</keyword>
<dbReference type="Gene3D" id="3.40.718.10">
    <property type="entry name" value="Isopropylmalate Dehydrogenase"/>
    <property type="match status" value="1"/>
</dbReference>
<evidence type="ECO:0000259" key="18">
    <source>
        <dbReference type="SMART" id="SM01329"/>
    </source>
</evidence>
<evidence type="ECO:0000256" key="15">
    <source>
        <dbReference type="ARBA" id="ARBA00023577"/>
    </source>
</evidence>
<comment type="cofactor">
    <cofactor evidence="16 17">
        <name>Mg(2+)</name>
        <dbReference type="ChEBI" id="CHEBI:18420"/>
    </cofactor>
    <cofactor evidence="16 17">
        <name>Mn(2+)</name>
        <dbReference type="ChEBI" id="CHEBI:29035"/>
    </cofactor>
    <text evidence="16 17">Binds 1 Mg(2+) or Mn(2+) ion per subunit.</text>
</comment>
<dbReference type="InterPro" id="IPR004429">
    <property type="entry name" value="Isopropylmalate_DH"/>
</dbReference>
<evidence type="ECO:0000313" key="20">
    <source>
        <dbReference type="Proteomes" id="UP000502136"/>
    </source>
</evidence>
<keyword evidence="11 16" id="KW-0460">Magnesium</keyword>
<dbReference type="PANTHER" id="PTHR42979:SF1">
    <property type="entry name" value="3-ISOPROPYLMALATE DEHYDROGENASE"/>
    <property type="match status" value="1"/>
</dbReference>
<comment type="subunit">
    <text evidence="6 16 17">Homodimer.</text>
</comment>
<feature type="binding site" evidence="16">
    <location>
        <position position="224"/>
    </location>
    <ligand>
        <name>Mg(2+)</name>
        <dbReference type="ChEBI" id="CHEBI:18420"/>
    </ligand>
</feature>
<keyword evidence="10 16" id="KW-0479">Metal-binding</keyword>
<evidence type="ECO:0000256" key="9">
    <source>
        <dbReference type="ARBA" id="ARBA00022605"/>
    </source>
</evidence>
<evidence type="ECO:0000256" key="7">
    <source>
        <dbReference type="ARBA" id="ARBA00022430"/>
    </source>
</evidence>
<comment type="catalytic activity">
    <reaction evidence="1 16 17">
        <text>(2R,3S)-3-isopropylmalate + NAD(+) = 4-methyl-2-oxopentanoate + CO2 + NADH</text>
        <dbReference type="Rhea" id="RHEA:32271"/>
        <dbReference type="ChEBI" id="CHEBI:16526"/>
        <dbReference type="ChEBI" id="CHEBI:17865"/>
        <dbReference type="ChEBI" id="CHEBI:35121"/>
        <dbReference type="ChEBI" id="CHEBI:57540"/>
        <dbReference type="ChEBI" id="CHEBI:57945"/>
        <dbReference type="EC" id="1.1.1.85"/>
    </reaction>
</comment>
<dbReference type="InterPro" id="IPR019818">
    <property type="entry name" value="IsoCit/isopropylmalate_DH_CS"/>
</dbReference>
<evidence type="ECO:0000313" key="19">
    <source>
        <dbReference type="EMBL" id="QJC51306.1"/>
    </source>
</evidence>
<comment type="pathway">
    <text evidence="4 16 17">Amino-acid biosynthesis; L-leucine biosynthesis; L-leucine from 3-methyl-2-oxobutanoate: step 3/4.</text>
</comment>
<reference evidence="19 20" key="1">
    <citation type="submission" date="2020-04" db="EMBL/GenBank/DDBJ databases">
        <title>Novel Paenibacillus strain UniB2 isolated from commercial digestive syrup.</title>
        <authorList>
            <person name="Thorat V."/>
            <person name="Kirdat K."/>
            <person name="Tiwarekar B."/>
            <person name="Yadav A."/>
        </authorList>
    </citation>
    <scope>NUCLEOTIDE SEQUENCE [LARGE SCALE GENOMIC DNA]</scope>
    <source>
        <strain evidence="19 20">UniB2</strain>
    </source>
</reference>
<dbReference type="FunFam" id="3.40.718.10:FF:000028">
    <property type="entry name" value="3-isopropylmalate dehydrogenase"/>
    <property type="match status" value="1"/>
</dbReference>
<evidence type="ECO:0000256" key="12">
    <source>
        <dbReference type="ARBA" id="ARBA00023002"/>
    </source>
</evidence>
<dbReference type="EMBL" id="CP051428">
    <property type="protein sequence ID" value="QJC51306.1"/>
    <property type="molecule type" value="Genomic_DNA"/>
</dbReference>
<feature type="site" description="Important for catalysis" evidence="16">
    <location>
        <position position="192"/>
    </location>
</feature>
<feature type="binding site" evidence="16">
    <location>
        <position position="252"/>
    </location>
    <ligand>
        <name>Mg(2+)</name>
        <dbReference type="ChEBI" id="CHEBI:18420"/>
    </ligand>
</feature>
<dbReference type="GO" id="GO:0009098">
    <property type="term" value="P:L-leucine biosynthetic process"/>
    <property type="evidence" value="ECO:0007669"/>
    <property type="project" value="UniProtKB-UniRule"/>
</dbReference>
<comment type="caution">
    <text evidence="16">Lacks conserved residue(s) required for the propagation of feature annotation.</text>
</comment>
<dbReference type="SMART" id="SM01329">
    <property type="entry name" value="Iso_dh"/>
    <property type="match status" value="1"/>
</dbReference>
<accession>A0A6H2GVW4</accession>
<feature type="domain" description="Isopropylmalate dehydrogenase-like" evidence="18">
    <location>
        <begin position="6"/>
        <end position="353"/>
    </location>
</feature>
<comment type="function">
    <text evidence="15 16 17">Catalyzes the oxidation of 3-carboxy-2-hydroxy-4-methylpentanoate (3-isopropylmalate) to 3-carboxy-4-methyl-2-oxopentanoate. The product decarboxylates to 4-methyl-2 oxopentanoate.</text>
</comment>
<keyword evidence="7 16" id="KW-0432">Leucine biosynthesis</keyword>
<dbReference type="EC" id="1.1.1.85" evidence="16"/>
<comment type="subcellular location">
    <subcellularLocation>
        <location evidence="3 16">Cytoplasm</location>
    </subcellularLocation>
</comment>
<feature type="binding site" evidence="16">
    <location>
        <position position="136"/>
    </location>
    <ligand>
        <name>substrate</name>
    </ligand>
</feature>
<sequence>MAEVKKIAVIAGDGIGPEVVGEAIKVIKKIEELYEHRFEFEHGLFGGVAIDEKGTPLPQETLDMCQKADAVLLGAVGGPKWDNNSKELRPETGLLGIRKALGLFSNIRPATVFDCLKDASTLKPEVLEGTDLIVVRELTGGIYFGEKFRREGEHGQEAVDTCVYNVQEVERIVRQAFDIAMTRGKRLASVDKANVLETSRLWREVVNRIAPEYPEVELEHVLVDNCAMQLLRRPSSFDVIVTENMFGDILSDEAAMLTGSIGMLSSASLGEGSFGLYEPVHGSAPDIAGQGISNPIATILSVALMFRLTFGYHEAAQAIEDAVKEVLDAGHRTGDIAVDKSTAIGTEAMGDLIVGAIRKAS</sequence>
<dbReference type="KEGG" id="palr:HGI30_06930"/>
<dbReference type="Pfam" id="PF00180">
    <property type="entry name" value="Iso_dh"/>
    <property type="match status" value="1"/>
</dbReference>
<dbReference type="AlphaFoldDB" id="A0A6H2GVW4"/>
<feature type="binding site" evidence="16">
    <location>
        <begin position="78"/>
        <end position="91"/>
    </location>
    <ligand>
        <name>NAD(+)</name>
        <dbReference type="ChEBI" id="CHEBI:57540"/>
    </ligand>
</feature>
<comment type="cofactor">
    <cofactor evidence="2">
        <name>Mn(2+)</name>
        <dbReference type="ChEBI" id="CHEBI:29035"/>
    </cofactor>
</comment>
<keyword evidence="8 16" id="KW-0963">Cytoplasm</keyword>
<keyword evidence="16" id="KW-0464">Manganese</keyword>
<dbReference type="UniPathway" id="UPA00048">
    <property type="reaction ID" value="UER00072"/>
</dbReference>
<comment type="similarity">
    <text evidence="5 16">Belongs to the isocitrate and isopropylmalate dehydrogenases family. LeuB type 1 subfamily.</text>
</comment>
<evidence type="ECO:0000256" key="11">
    <source>
        <dbReference type="ARBA" id="ARBA00022842"/>
    </source>
</evidence>
<dbReference type="GO" id="GO:0005829">
    <property type="term" value="C:cytosol"/>
    <property type="evidence" value="ECO:0007669"/>
    <property type="project" value="TreeGrafter"/>
</dbReference>
<dbReference type="SUPFAM" id="SSF53659">
    <property type="entry name" value="Isocitrate/Isopropylmalate dehydrogenase-like"/>
    <property type="match status" value="1"/>
</dbReference>
<feature type="binding site" evidence="16">
    <location>
        <position position="98"/>
    </location>
    <ligand>
        <name>substrate</name>
    </ligand>
</feature>
<dbReference type="HAMAP" id="MF_01033">
    <property type="entry name" value="LeuB_type1"/>
    <property type="match status" value="1"/>
</dbReference>
<feature type="site" description="Important for catalysis" evidence="16">
    <location>
        <position position="143"/>
    </location>
</feature>
<evidence type="ECO:0000256" key="4">
    <source>
        <dbReference type="ARBA" id="ARBA00004762"/>
    </source>
</evidence>
<evidence type="ECO:0000256" key="2">
    <source>
        <dbReference type="ARBA" id="ARBA00001936"/>
    </source>
</evidence>
<dbReference type="GO" id="GO:0051287">
    <property type="term" value="F:NAD binding"/>
    <property type="evidence" value="ECO:0007669"/>
    <property type="project" value="InterPro"/>
</dbReference>
<name>A0A6H2GVW4_9BACL</name>
<dbReference type="InterPro" id="IPR024084">
    <property type="entry name" value="IsoPropMal-DH-like_dom"/>
</dbReference>
<dbReference type="GO" id="GO:0000287">
    <property type="term" value="F:magnesium ion binding"/>
    <property type="evidence" value="ECO:0007669"/>
    <property type="project" value="InterPro"/>
</dbReference>
<evidence type="ECO:0000256" key="1">
    <source>
        <dbReference type="ARBA" id="ARBA00000624"/>
    </source>
</evidence>
<keyword evidence="12 16" id="KW-0560">Oxidoreductase</keyword>
<feature type="binding site" evidence="16">
    <location>
        <position position="224"/>
    </location>
    <ligand>
        <name>substrate</name>
    </ligand>
</feature>
<evidence type="ECO:0000256" key="6">
    <source>
        <dbReference type="ARBA" id="ARBA00011738"/>
    </source>
</evidence>
<proteinExistence type="inferred from homology"/>
<evidence type="ECO:0000256" key="5">
    <source>
        <dbReference type="ARBA" id="ARBA00008319"/>
    </source>
</evidence>
<dbReference type="Proteomes" id="UP000502136">
    <property type="component" value="Chromosome"/>
</dbReference>
<evidence type="ECO:0000256" key="17">
    <source>
        <dbReference type="RuleBase" id="RU004445"/>
    </source>
</evidence>
<feature type="binding site" evidence="16">
    <location>
        <position position="248"/>
    </location>
    <ligand>
        <name>Mg(2+)</name>
        <dbReference type="ChEBI" id="CHEBI:18420"/>
    </ligand>
</feature>
<keyword evidence="14 16" id="KW-0100">Branched-chain amino acid biosynthesis</keyword>
<evidence type="ECO:0000256" key="10">
    <source>
        <dbReference type="ARBA" id="ARBA00022723"/>
    </source>
</evidence>
<dbReference type="NCBIfam" id="TIGR00169">
    <property type="entry name" value="leuB"/>
    <property type="match status" value="1"/>
</dbReference>
<dbReference type="GO" id="GO:0003862">
    <property type="term" value="F:3-isopropylmalate dehydrogenase activity"/>
    <property type="evidence" value="ECO:0007669"/>
    <property type="project" value="UniProtKB-UniRule"/>
</dbReference>
<keyword evidence="13 16" id="KW-0520">NAD</keyword>
<dbReference type="PROSITE" id="PS00470">
    <property type="entry name" value="IDH_IMDH"/>
    <property type="match status" value="1"/>
</dbReference>
<dbReference type="PANTHER" id="PTHR42979">
    <property type="entry name" value="3-ISOPROPYLMALATE DEHYDROGENASE"/>
    <property type="match status" value="1"/>
</dbReference>
<gene>
    <name evidence="16 19" type="primary">leuB</name>
    <name evidence="19" type="ORF">HGI30_06930</name>
</gene>
<evidence type="ECO:0000256" key="14">
    <source>
        <dbReference type="ARBA" id="ARBA00023304"/>
    </source>
</evidence>
<organism evidence="19 20">
    <name type="scientific">Paenibacillus albicereus</name>
    <dbReference type="NCBI Taxonomy" id="2726185"/>
    <lineage>
        <taxon>Bacteria</taxon>
        <taxon>Bacillati</taxon>
        <taxon>Bacillota</taxon>
        <taxon>Bacilli</taxon>
        <taxon>Bacillales</taxon>
        <taxon>Paenibacillaceae</taxon>
        <taxon>Paenibacillus</taxon>
    </lineage>
</organism>
<evidence type="ECO:0000256" key="16">
    <source>
        <dbReference type="HAMAP-Rule" id="MF_01033"/>
    </source>
</evidence>
<evidence type="ECO:0000256" key="8">
    <source>
        <dbReference type="ARBA" id="ARBA00022490"/>
    </source>
</evidence>
<evidence type="ECO:0000256" key="3">
    <source>
        <dbReference type="ARBA" id="ARBA00004496"/>
    </source>
</evidence>
<feature type="binding site" evidence="16">
    <location>
        <position position="108"/>
    </location>
    <ligand>
        <name>substrate</name>
    </ligand>
</feature>
<protein>
    <recommendedName>
        <fullName evidence="16">3-isopropylmalate dehydrogenase</fullName>
        <ecNumber evidence="16">1.1.1.85</ecNumber>
    </recommendedName>
    <alternativeName>
        <fullName evidence="16">3-IPM-DH</fullName>
    </alternativeName>
    <alternativeName>
        <fullName evidence="16">Beta-IPM dehydrogenase</fullName>
        <shortName evidence="16">IMDH</shortName>
    </alternativeName>
</protein>
<evidence type="ECO:0000256" key="13">
    <source>
        <dbReference type="ARBA" id="ARBA00023027"/>
    </source>
</evidence>
<keyword evidence="9 16" id="KW-0028">Amino-acid biosynthesis</keyword>